<protein>
    <submittedName>
        <fullName evidence="1">Uncharacterized protein</fullName>
    </submittedName>
</protein>
<dbReference type="EMBL" id="HACA01017727">
    <property type="protein sequence ID" value="CDW35088.1"/>
    <property type="molecule type" value="Transcribed_RNA"/>
</dbReference>
<evidence type="ECO:0000313" key="1">
    <source>
        <dbReference type="EMBL" id="CDW35088.1"/>
    </source>
</evidence>
<reference evidence="1" key="1">
    <citation type="submission" date="2014-05" db="EMBL/GenBank/DDBJ databases">
        <authorList>
            <person name="Chronopoulou M."/>
        </authorList>
    </citation>
    <scope>NUCLEOTIDE SEQUENCE</scope>
    <source>
        <tissue evidence="1">Whole organism</tissue>
    </source>
</reference>
<proteinExistence type="predicted"/>
<name>A0A0K2UA23_LEPSM</name>
<sequence>MFIISEIRCYRDYSNKVMNNTMNGVEEGLSFKWRANSLSNISFFWIRIGHAPWIPTC</sequence>
<organism evidence="1">
    <name type="scientific">Lepeophtheirus salmonis</name>
    <name type="common">Salmon louse</name>
    <name type="synonym">Caligus salmonis</name>
    <dbReference type="NCBI Taxonomy" id="72036"/>
    <lineage>
        <taxon>Eukaryota</taxon>
        <taxon>Metazoa</taxon>
        <taxon>Ecdysozoa</taxon>
        <taxon>Arthropoda</taxon>
        <taxon>Crustacea</taxon>
        <taxon>Multicrustacea</taxon>
        <taxon>Hexanauplia</taxon>
        <taxon>Copepoda</taxon>
        <taxon>Siphonostomatoida</taxon>
        <taxon>Caligidae</taxon>
        <taxon>Lepeophtheirus</taxon>
    </lineage>
</organism>
<dbReference type="AlphaFoldDB" id="A0A0K2UA23"/>
<accession>A0A0K2UA23</accession>